<evidence type="ECO:0000256" key="1">
    <source>
        <dbReference type="SAM" id="MobiDB-lite"/>
    </source>
</evidence>
<dbReference type="Proteomes" id="UP001357485">
    <property type="component" value="Unassembled WGS sequence"/>
</dbReference>
<feature type="region of interest" description="Disordered" evidence="1">
    <location>
        <begin position="1"/>
        <end position="89"/>
    </location>
</feature>
<comment type="caution">
    <text evidence="2">The sequence shown here is derived from an EMBL/GenBank/DDBJ whole genome shotgun (WGS) entry which is preliminary data.</text>
</comment>
<organism evidence="2 3">
    <name type="scientific">Cryomyces antarcticus</name>
    <dbReference type="NCBI Taxonomy" id="329879"/>
    <lineage>
        <taxon>Eukaryota</taxon>
        <taxon>Fungi</taxon>
        <taxon>Dikarya</taxon>
        <taxon>Ascomycota</taxon>
        <taxon>Pezizomycotina</taxon>
        <taxon>Dothideomycetes</taxon>
        <taxon>Dothideomycetes incertae sedis</taxon>
        <taxon>Cryomyces</taxon>
    </lineage>
</organism>
<feature type="compositionally biased region" description="Polar residues" evidence="1">
    <location>
        <begin position="20"/>
        <end position="56"/>
    </location>
</feature>
<name>A0ABR0IV43_9PEZI</name>
<gene>
    <name evidence="2" type="ORF">LTR16_012162</name>
</gene>
<feature type="region of interest" description="Disordered" evidence="1">
    <location>
        <begin position="101"/>
        <end position="122"/>
    </location>
</feature>
<sequence length="122" mass="13703">DPEGWLLQRPPSYFPGPYGSRQNLSIRESSGRNSEQDLSVDASLQQSDHLSLQTQRAPEAQQGEAQRPRSACPFSASPSQQGHPRRSIISVLRLQHLPDGYDWNPPTLPRIHWGPSSLPFEH</sequence>
<keyword evidence="3" id="KW-1185">Reference proteome</keyword>
<evidence type="ECO:0000313" key="3">
    <source>
        <dbReference type="Proteomes" id="UP001357485"/>
    </source>
</evidence>
<evidence type="ECO:0000313" key="2">
    <source>
        <dbReference type="EMBL" id="KAK5028658.1"/>
    </source>
</evidence>
<feature type="non-terminal residue" evidence="2">
    <location>
        <position position="122"/>
    </location>
</feature>
<dbReference type="EMBL" id="JAVRRA010028746">
    <property type="protein sequence ID" value="KAK5028658.1"/>
    <property type="molecule type" value="Genomic_DNA"/>
</dbReference>
<reference evidence="2 3" key="1">
    <citation type="submission" date="2023-08" db="EMBL/GenBank/DDBJ databases">
        <title>Black Yeasts Isolated from many extreme environments.</title>
        <authorList>
            <person name="Coleine C."/>
            <person name="Stajich J.E."/>
            <person name="Selbmann L."/>
        </authorList>
    </citation>
    <scope>NUCLEOTIDE SEQUENCE [LARGE SCALE GENOMIC DNA]</scope>
    <source>
        <strain evidence="2 3">CCFEE 536</strain>
    </source>
</reference>
<feature type="non-terminal residue" evidence="2">
    <location>
        <position position="1"/>
    </location>
</feature>
<proteinExistence type="predicted"/>
<accession>A0ABR0IV43</accession>
<protein>
    <submittedName>
        <fullName evidence="2">Uncharacterized protein</fullName>
    </submittedName>
</protein>